<dbReference type="Proteomes" id="UP000007100">
    <property type="component" value="Chromosome"/>
</dbReference>
<name>F0J274_ACIMA</name>
<dbReference type="KEGG" id="amv:ACMV_03130"/>
<evidence type="ECO:0000313" key="2">
    <source>
        <dbReference type="Proteomes" id="UP000007100"/>
    </source>
</evidence>
<gene>
    <name evidence="1" type="ordered locus">ACMV_03130</name>
</gene>
<dbReference type="AlphaFoldDB" id="F0J274"/>
<reference evidence="1 2" key="1">
    <citation type="submission" date="2010-12" db="EMBL/GenBank/DDBJ databases">
        <title>Whole genome sequence of Acidiphilium multivorum AIU301.</title>
        <authorList>
            <person name="Narita-Yamada S."/>
            <person name="Nakamura S."/>
            <person name="Ito N."/>
            <person name="Takarada H."/>
            <person name="Katano Y."/>
            <person name="Nakazawa H."/>
            <person name="Hosoyama A."/>
            <person name="Yamada R."/>
            <person name="Fujita N."/>
        </authorList>
    </citation>
    <scope>NUCLEOTIDE SEQUENCE [LARGE SCALE GENOMIC DNA]</scope>
    <source>
        <strain evidence="2">DSM 11245 / JCM 8867 / AIU301</strain>
    </source>
</reference>
<dbReference type="HOGENOM" id="CLU_2839736_0_0_5"/>
<accession>F0J274</accession>
<keyword evidence="2" id="KW-1185">Reference proteome</keyword>
<protein>
    <submittedName>
        <fullName evidence="1">Uncharacterized protein</fullName>
    </submittedName>
</protein>
<dbReference type="EMBL" id="AP012035">
    <property type="protein sequence ID" value="BAJ79660.1"/>
    <property type="molecule type" value="Genomic_DNA"/>
</dbReference>
<dbReference type="RefSeq" id="WP_013639299.1">
    <property type="nucleotide sequence ID" value="NC_015186.1"/>
</dbReference>
<organism evidence="1 2">
    <name type="scientific">Acidiphilium multivorum (strain DSM 11245 / JCM 8867 / NBRC 100883 / AIU 301)</name>
    <dbReference type="NCBI Taxonomy" id="926570"/>
    <lineage>
        <taxon>Bacteria</taxon>
        <taxon>Pseudomonadati</taxon>
        <taxon>Pseudomonadota</taxon>
        <taxon>Alphaproteobacteria</taxon>
        <taxon>Acetobacterales</taxon>
        <taxon>Acidocellaceae</taxon>
        <taxon>Acidiphilium</taxon>
    </lineage>
</organism>
<evidence type="ECO:0000313" key="1">
    <source>
        <dbReference type="EMBL" id="BAJ79660.1"/>
    </source>
</evidence>
<proteinExistence type="predicted"/>
<sequence length="65" mass="6936">MRYARDLTDAEWAFIEPLERLSTGLNREGFPLALISDSESVLVKEAGMDGPTTIDGSSSAAFGGD</sequence>